<evidence type="ECO:0000313" key="2">
    <source>
        <dbReference type="Proteomes" id="UP000284338"/>
    </source>
</evidence>
<proteinExistence type="predicted"/>
<accession>A0AA92X056</accession>
<comment type="caution">
    <text evidence="1">The sequence shown here is derived from an EMBL/GenBank/DDBJ whole genome shotgun (WGS) entry which is preliminary data.</text>
</comment>
<dbReference type="EMBL" id="QYYG01000013">
    <property type="protein sequence ID" value="RJF52691.1"/>
    <property type="molecule type" value="Genomic_DNA"/>
</dbReference>
<organism evidence="1 2">
    <name type="scientific">Serratia inhibens</name>
    <dbReference type="NCBI Taxonomy" id="2338073"/>
    <lineage>
        <taxon>Bacteria</taxon>
        <taxon>Pseudomonadati</taxon>
        <taxon>Pseudomonadota</taxon>
        <taxon>Gammaproteobacteria</taxon>
        <taxon>Enterobacterales</taxon>
        <taxon>Yersiniaceae</taxon>
        <taxon>Serratia</taxon>
    </lineage>
</organism>
<dbReference type="AlphaFoldDB" id="A0AA92X056"/>
<name>A0AA92X056_9GAMM</name>
<evidence type="ECO:0000313" key="1">
    <source>
        <dbReference type="EMBL" id="RJF52691.1"/>
    </source>
</evidence>
<protein>
    <submittedName>
        <fullName evidence="1">Uncharacterized protein</fullName>
    </submittedName>
</protein>
<sequence length="65" mass="7265">MASLRGFCTESVCTISDALHLNGAIGVVWGTVMVQKCTNCCFLHRERDHKLTCTQLFIRDCCDLV</sequence>
<keyword evidence="2" id="KW-1185">Reference proteome</keyword>
<reference evidence="1 2" key="1">
    <citation type="submission" date="2018-09" db="EMBL/GenBank/DDBJ databases">
        <title>Draft genome of a novel serratia sp. strain with antifungal activity.</title>
        <authorList>
            <person name="Dichmann S.I."/>
            <person name="Park B.P."/>
            <person name="Pathiraja D."/>
            <person name="Choi I.-G."/>
            <person name="Stougaard P."/>
            <person name="Hennessy R.C."/>
        </authorList>
    </citation>
    <scope>NUCLEOTIDE SEQUENCE [LARGE SCALE GENOMIC DNA]</scope>
    <source>
        <strain evidence="1 2">S40</strain>
    </source>
</reference>
<gene>
    <name evidence="1" type="ORF">D4100_24770</name>
</gene>
<dbReference type="Proteomes" id="UP000284338">
    <property type="component" value="Unassembled WGS sequence"/>
</dbReference>